<dbReference type="Proteomes" id="UP000244005">
    <property type="component" value="Unassembled WGS sequence"/>
</dbReference>
<gene>
    <name evidence="1" type="ORF">MARPO_0067s0034</name>
</gene>
<protein>
    <submittedName>
        <fullName evidence="1">Uncharacterized protein</fullName>
    </submittedName>
</protein>
<proteinExistence type="predicted"/>
<reference evidence="2" key="1">
    <citation type="journal article" date="2017" name="Cell">
        <title>Insights into land plant evolution garnered from the Marchantia polymorpha genome.</title>
        <authorList>
            <person name="Bowman J.L."/>
            <person name="Kohchi T."/>
            <person name="Yamato K.T."/>
            <person name="Jenkins J."/>
            <person name="Shu S."/>
            <person name="Ishizaki K."/>
            <person name="Yamaoka S."/>
            <person name="Nishihama R."/>
            <person name="Nakamura Y."/>
            <person name="Berger F."/>
            <person name="Adam C."/>
            <person name="Aki S.S."/>
            <person name="Althoff F."/>
            <person name="Araki T."/>
            <person name="Arteaga-Vazquez M.A."/>
            <person name="Balasubrmanian S."/>
            <person name="Barry K."/>
            <person name="Bauer D."/>
            <person name="Boehm C.R."/>
            <person name="Briginshaw L."/>
            <person name="Caballero-Perez J."/>
            <person name="Catarino B."/>
            <person name="Chen F."/>
            <person name="Chiyoda S."/>
            <person name="Chovatia M."/>
            <person name="Davies K.M."/>
            <person name="Delmans M."/>
            <person name="Demura T."/>
            <person name="Dierschke T."/>
            <person name="Dolan L."/>
            <person name="Dorantes-Acosta A.E."/>
            <person name="Eklund D.M."/>
            <person name="Florent S.N."/>
            <person name="Flores-Sandoval E."/>
            <person name="Fujiyama A."/>
            <person name="Fukuzawa H."/>
            <person name="Galik B."/>
            <person name="Grimanelli D."/>
            <person name="Grimwood J."/>
            <person name="Grossniklaus U."/>
            <person name="Hamada T."/>
            <person name="Haseloff J."/>
            <person name="Hetherington A.J."/>
            <person name="Higo A."/>
            <person name="Hirakawa Y."/>
            <person name="Hundley H.N."/>
            <person name="Ikeda Y."/>
            <person name="Inoue K."/>
            <person name="Inoue S.I."/>
            <person name="Ishida S."/>
            <person name="Jia Q."/>
            <person name="Kakita M."/>
            <person name="Kanazawa T."/>
            <person name="Kawai Y."/>
            <person name="Kawashima T."/>
            <person name="Kennedy M."/>
            <person name="Kinose K."/>
            <person name="Kinoshita T."/>
            <person name="Kohara Y."/>
            <person name="Koide E."/>
            <person name="Komatsu K."/>
            <person name="Kopischke S."/>
            <person name="Kubo M."/>
            <person name="Kyozuka J."/>
            <person name="Lagercrantz U."/>
            <person name="Lin S.S."/>
            <person name="Lindquist E."/>
            <person name="Lipzen A.M."/>
            <person name="Lu C.W."/>
            <person name="De Luna E."/>
            <person name="Martienssen R.A."/>
            <person name="Minamino N."/>
            <person name="Mizutani M."/>
            <person name="Mizutani M."/>
            <person name="Mochizuki N."/>
            <person name="Monte I."/>
            <person name="Mosher R."/>
            <person name="Nagasaki H."/>
            <person name="Nakagami H."/>
            <person name="Naramoto S."/>
            <person name="Nishitani K."/>
            <person name="Ohtani M."/>
            <person name="Okamoto T."/>
            <person name="Okumura M."/>
            <person name="Phillips J."/>
            <person name="Pollak B."/>
            <person name="Reinders A."/>
            <person name="Rovekamp M."/>
            <person name="Sano R."/>
            <person name="Sawa S."/>
            <person name="Schmid M.W."/>
            <person name="Shirakawa M."/>
            <person name="Solano R."/>
            <person name="Spunde A."/>
            <person name="Suetsugu N."/>
            <person name="Sugano S."/>
            <person name="Sugiyama A."/>
            <person name="Sun R."/>
            <person name="Suzuki Y."/>
            <person name="Takenaka M."/>
            <person name="Takezawa D."/>
            <person name="Tomogane H."/>
            <person name="Tsuzuki M."/>
            <person name="Ueda T."/>
            <person name="Umeda M."/>
            <person name="Ward J.M."/>
            <person name="Watanabe Y."/>
            <person name="Yazaki K."/>
            <person name="Yokoyama R."/>
            <person name="Yoshitake Y."/>
            <person name="Yotsui I."/>
            <person name="Zachgo S."/>
            <person name="Schmutz J."/>
        </authorList>
    </citation>
    <scope>NUCLEOTIDE SEQUENCE [LARGE SCALE GENOMIC DNA]</scope>
    <source>
        <strain evidence="2">Tak-1</strain>
    </source>
</reference>
<organism evidence="1 2">
    <name type="scientific">Marchantia polymorpha</name>
    <name type="common">Common liverwort</name>
    <name type="synonym">Marchantia aquatica</name>
    <dbReference type="NCBI Taxonomy" id="3197"/>
    <lineage>
        <taxon>Eukaryota</taxon>
        <taxon>Viridiplantae</taxon>
        <taxon>Streptophyta</taxon>
        <taxon>Embryophyta</taxon>
        <taxon>Marchantiophyta</taxon>
        <taxon>Marchantiopsida</taxon>
        <taxon>Marchantiidae</taxon>
        <taxon>Marchantiales</taxon>
        <taxon>Marchantiaceae</taxon>
        <taxon>Marchantia</taxon>
    </lineage>
</organism>
<dbReference type="Gramene" id="Mp7g19440.1">
    <property type="protein sequence ID" value="Mp7g19440.1.cds1"/>
    <property type="gene ID" value="Mp7g19440"/>
</dbReference>
<keyword evidence="2" id="KW-1185">Reference proteome</keyword>
<name>A0A2R6WPZ6_MARPO</name>
<accession>A0A2R6WPZ6</accession>
<sequence length="165" mass="17909">MWNAVRACVWHATSFGRNPILARAHLTTLNWSAVLLLFICAQHNLVGPVDTARIHGPHPTNVTTRAIYACGIQGKISRRRRHCAGSGRLLQKRTAMATGLESQQYCPVPFHTHPQQRGAICCTLGPCSMSRDMHGWNKSLGPYAAKGLNSHAEVSGACGFPVASL</sequence>
<evidence type="ECO:0000313" key="2">
    <source>
        <dbReference type="Proteomes" id="UP000244005"/>
    </source>
</evidence>
<dbReference type="EMBL" id="KZ772739">
    <property type="protein sequence ID" value="PTQ35941.1"/>
    <property type="molecule type" value="Genomic_DNA"/>
</dbReference>
<evidence type="ECO:0000313" key="1">
    <source>
        <dbReference type="EMBL" id="PTQ35941.1"/>
    </source>
</evidence>
<dbReference type="AlphaFoldDB" id="A0A2R6WPZ6"/>